<keyword evidence="3" id="KW-1185">Reference proteome</keyword>
<dbReference type="Proteomes" id="UP000026961">
    <property type="component" value="Chromosome 11"/>
</dbReference>
<evidence type="ECO:0000313" key="3">
    <source>
        <dbReference type="Proteomes" id="UP000026961"/>
    </source>
</evidence>
<dbReference type="HOGENOM" id="CLU_1888969_0_0_1"/>
<organism evidence="2">
    <name type="scientific">Oryza glumipatula</name>
    <dbReference type="NCBI Taxonomy" id="40148"/>
    <lineage>
        <taxon>Eukaryota</taxon>
        <taxon>Viridiplantae</taxon>
        <taxon>Streptophyta</taxon>
        <taxon>Embryophyta</taxon>
        <taxon>Tracheophyta</taxon>
        <taxon>Spermatophyta</taxon>
        <taxon>Magnoliopsida</taxon>
        <taxon>Liliopsida</taxon>
        <taxon>Poales</taxon>
        <taxon>Poaceae</taxon>
        <taxon>BOP clade</taxon>
        <taxon>Oryzoideae</taxon>
        <taxon>Oryzeae</taxon>
        <taxon>Oryzinae</taxon>
        <taxon>Oryza</taxon>
    </lineage>
</organism>
<dbReference type="EnsemblPlants" id="OGLUM11G14930.1">
    <property type="protein sequence ID" value="OGLUM11G14930.1"/>
    <property type="gene ID" value="OGLUM11G14930"/>
</dbReference>
<accession>A0A0E0BJN6</accession>
<dbReference type="Gramene" id="OGLUM11G14930.1">
    <property type="protein sequence ID" value="OGLUM11G14930.1"/>
    <property type="gene ID" value="OGLUM11G14930"/>
</dbReference>
<sequence>MDIIFLVISLRNTNSDAAGTIRQHGAGGRGPSSVFRRPRRRPAPAAIQADGAPLPAIRQGAGLGAPHRPSREGIKRFDQEHVDLVYGPLALDFAGLLLIAARAVIFLLRSEIGYNDIVQHRRLPVITDVFAPWSP</sequence>
<reference evidence="2" key="1">
    <citation type="submission" date="2015-04" db="UniProtKB">
        <authorList>
            <consortium name="EnsemblPlants"/>
        </authorList>
    </citation>
    <scope>IDENTIFICATION</scope>
</reference>
<name>A0A0E0BJN6_9ORYZ</name>
<dbReference type="AlphaFoldDB" id="A0A0E0BJN6"/>
<evidence type="ECO:0000256" key="1">
    <source>
        <dbReference type="SAM" id="MobiDB-lite"/>
    </source>
</evidence>
<evidence type="ECO:0000313" key="2">
    <source>
        <dbReference type="EnsemblPlants" id="OGLUM11G14930.1"/>
    </source>
</evidence>
<feature type="region of interest" description="Disordered" evidence="1">
    <location>
        <begin position="19"/>
        <end position="53"/>
    </location>
</feature>
<protein>
    <submittedName>
        <fullName evidence="2">Uncharacterized protein</fullName>
    </submittedName>
</protein>
<reference evidence="2" key="2">
    <citation type="submission" date="2018-05" db="EMBL/GenBank/DDBJ databases">
        <title>OgluRS3 (Oryza glumaepatula Reference Sequence Version 3).</title>
        <authorList>
            <person name="Zhang J."/>
            <person name="Kudrna D."/>
            <person name="Lee S."/>
            <person name="Talag J."/>
            <person name="Welchert J."/>
            <person name="Wing R.A."/>
        </authorList>
    </citation>
    <scope>NUCLEOTIDE SEQUENCE [LARGE SCALE GENOMIC DNA]</scope>
</reference>
<proteinExistence type="predicted"/>